<dbReference type="SUPFAM" id="SSF51735">
    <property type="entry name" value="NAD(P)-binding Rossmann-fold domains"/>
    <property type="match status" value="1"/>
</dbReference>
<protein>
    <submittedName>
        <fullName evidence="4">Uncharacterized protein</fullName>
    </submittedName>
</protein>
<evidence type="ECO:0000256" key="2">
    <source>
        <dbReference type="ARBA" id="ARBA00022857"/>
    </source>
</evidence>
<dbReference type="InterPro" id="IPR020904">
    <property type="entry name" value="Sc_DH/Rdtase_CS"/>
</dbReference>
<organism evidence="4 5">
    <name type="scientific">Sporothrix eucalyptigena</name>
    <dbReference type="NCBI Taxonomy" id="1812306"/>
    <lineage>
        <taxon>Eukaryota</taxon>
        <taxon>Fungi</taxon>
        <taxon>Dikarya</taxon>
        <taxon>Ascomycota</taxon>
        <taxon>Pezizomycotina</taxon>
        <taxon>Sordariomycetes</taxon>
        <taxon>Sordariomycetidae</taxon>
        <taxon>Ophiostomatales</taxon>
        <taxon>Ophiostomataceae</taxon>
        <taxon>Sporothrix</taxon>
    </lineage>
</organism>
<dbReference type="PRINTS" id="PR00080">
    <property type="entry name" value="SDRFAMILY"/>
</dbReference>
<keyword evidence="2" id="KW-0521">NADP</keyword>
<dbReference type="PANTHER" id="PTHR43618:SF13">
    <property type="entry name" value="CHAIN DEHYDROGENASE, PUTATIVE (AFU_ORTHOLOGUE AFUA_1G17650)-RELATED"/>
    <property type="match status" value="1"/>
</dbReference>
<evidence type="ECO:0000256" key="1">
    <source>
        <dbReference type="ARBA" id="ARBA00006484"/>
    </source>
</evidence>
<dbReference type="Gene3D" id="3.40.50.720">
    <property type="entry name" value="NAD(P)-binding Rossmann-like Domain"/>
    <property type="match status" value="1"/>
</dbReference>
<keyword evidence="5" id="KW-1185">Reference proteome</keyword>
<accession>A0ABP0CSN3</accession>
<comment type="similarity">
    <text evidence="1">Belongs to the short-chain dehydrogenases/reductases (SDR) family.</text>
</comment>
<dbReference type="PRINTS" id="PR00081">
    <property type="entry name" value="GDHRDH"/>
</dbReference>
<proteinExistence type="inferred from homology"/>
<dbReference type="Pfam" id="PF13561">
    <property type="entry name" value="adh_short_C2"/>
    <property type="match status" value="1"/>
</dbReference>
<reference evidence="4 5" key="1">
    <citation type="submission" date="2024-01" db="EMBL/GenBank/DDBJ databases">
        <authorList>
            <person name="Allen C."/>
            <person name="Tagirdzhanova G."/>
        </authorList>
    </citation>
    <scope>NUCLEOTIDE SEQUENCE [LARGE SCALE GENOMIC DNA]</scope>
</reference>
<dbReference type="InterPro" id="IPR002347">
    <property type="entry name" value="SDR_fam"/>
</dbReference>
<dbReference type="PANTHER" id="PTHR43618">
    <property type="entry name" value="7-ALPHA-HYDROXYSTEROID DEHYDROGENASE"/>
    <property type="match status" value="1"/>
</dbReference>
<evidence type="ECO:0000256" key="3">
    <source>
        <dbReference type="ARBA" id="ARBA00023002"/>
    </source>
</evidence>
<dbReference type="CDD" id="cd05233">
    <property type="entry name" value="SDR_c"/>
    <property type="match status" value="1"/>
</dbReference>
<comment type="caution">
    <text evidence="4">The sequence shown here is derived from an EMBL/GenBank/DDBJ whole genome shotgun (WGS) entry which is preliminary data.</text>
</comment>
<name>A0ABP0CSN3_9PEZI</name>
<dbReference type="InterPro" id="IPR052178">
    <property type="entry name" value="Sec_Metab_Biosynth_SDR"/>
</dbReference>
<evidence type="ECO:0000313" key="5">
    <source>
        <dbReference type="Proteomes" id="UP001642482"/>
    </source>
</evidence>
<dbReference type="EMBL" id="CAWUHD010000135">
    <property type="protein sequence ID" value="CAK7234555.1"/>
    <property type="molecule type" value="Genomic_DNA"/>
</dbReference>
<dbReference type="InterPro" id="IPR036291">
    <property type="entry name" value="NAD(P)-bd_dom_sf"/>
</dbReference>
<gene>
    <name evidence="4" type="ORF">SEUCBS140593_008983</name>
</gene>
<keyword evidence="3" id="KW-0560">Oxidoreductase</keyword>
<evidence type="ECO:0000313" key="4">
    <source>
        <dbReference type="EMBL" id="CAK7234555.1"/>
    </source>
</evidence>
<dbReference type="PROSITE" id="PS00061">
    <property type="entry name" value="ADH_SHORT"/>
    <property type="match status" value="1"/>
</dbReference>
<sequence>MASITAPRVALITAGSAGLGAAIARTLAVDCGMSVVINYAHNATRAARLVEELQRRVAAINASAGSPQTFHAIAADLQTPSEIQRLVTETLALTGGRLDAVISNVGWTRMTDFLDLEQGVDENDWDRCFDVNVKGHLRLFHAAQHALGTSSNGVFVSTASVAGVKPSGSSLPYAVTKAALIHLVKSLAIIAAPKVRVNSVSPGIMLTDWGMNFPQEKLDKAKEASKLKRFATVEDVARQVRVFVESNTVTGQNAVIDAGFSL</sequence>
<dbReference type="Proteomes" id="UP001642482">
    <property type="component" value="Unassembled WGS sequence"/>
</dbReference>